<feature type="transmembrane region" description="Helical" evidence="1">
    <location>
        <begin position="354"/>
        <end position="372"/>
    </location>
</feature>
<sequence length="432" mass="50018">MKSESQSFSGSSRLRMSFIVLFVALVLGYVFTSVTVWTTDSRFLTISRYSRVSIHRDLVLGKGTAPEQYRIGGFMLIEHFFKYFPLKWFDNYNENLSNLLTDEAAWTPEIMKSANYMYTEANKQELIASINNTIDSILEDLFKDSVLAQNLLKNLIGEIRWQDYVSDVKRTALLIGNLLPSDIRSYLDPDSDETRIMNGYFNSRFFFSSLLYILIYFYARCFLSRPLSVFSMFTFAAILPFVTQEFLQAEALYSVCIFTASLLAMLKRRTGIILTLLIILGCTARPDHALFILGIFCLYYGLDALRVRKISTLVHGIVLLSIPVIATLFLKNIVYPYAEYYVDVFQFGFNFAFIWSWIFPSIFLCIPLVFSFKLRQIEWYRKTWIWVIPFTILNFAVGKTFDVRLFLPVLVYFIPLTIVGIVDATRNCDEAI</sequence>
<accession>A0A7C1GUS0</accession>
<feature type="transmembrane region" description="Helical" evidence="1">
    <location>
        <begin position="201"/>
        <end position="219"/>
    </location>
</feature>
<dbReference type="Proteomes" id="UP000886198">
    <property type="component" value="Unassembled WGS sequence"/>
</dbReference>
<keyword evidence="1" id="KW-1133">Transmembrane helix</keyword>
<feature type="transmembrane region" description="Helical" evidence="1">
    <location>
        <begin position="313"/>
        <end position="334"/>
    </location>
</feature>
<reference evidence="2" key="1">
    <citation type="journal article" date="2020" name="mSystems">
        <title>Genome- and Community-Level Interaction Insights into Carbon Utilization and Element Cycling Functions of Hydrothermarchaeota in Hydrothermal Sediment.</title>
        <authorList>
            <person name="Zhou Z."/>
            <person name="Liu Y."/>
            <person name="Xu W."/>
            <person name="Pan J."/>
            <person name="Luo Z.H."/>
            <person name="Li M."/>
        </authorList>
    </citation>
    <scope>NUCLEOTIDE SEQUENCE [LARGE SCALE GENOMIC DNA]</scope>
    <source>
        <strain evidence="2">SpSt-1179</strain>
    </source>
</reference>
<feature type="transmembrane region" description="Helical" evidence="1">
    <location>
        <begin position="403"/>
        <end position="422"/>
    </location>
</feature>
<gene>
    <name evidence="2" type="ORF">ENN47_12250</name>
</gene>
<dbReference type="EMBL" id="DSBT01000377">
    <property type="protein sequence ID" value="HDP78920.1"/>
    <property type="molecule type" value="Genomic_DNA"/>
</dbReference>
<protein>
    <recommendedName>
        <fullName evidence="3">Glycosyltransferase RgtA/B/C/D-like domain-containing protein</fullName>
    </recommendedName>
</protein>
<feature type="transmembrane region" description="Helical" evidence="1">
    <location>
        <begin position="379"/>
        <end position="397"/>
    </location>
</feature>
<name>A0A7C1GUS0_9BACT</name>
<keyword evidence="1" id="KW-0812">Transmembrane</keyword>
<keyword evidence="1" id="KW-0472">Membrane</keyword>
<evidence type="ECO:0000256" key="1">
    <source>
        <dbReference type="SAM" id="Phobius"/>
    </source>
</evidence>
<feature type="transmembrane region" description="Helical" evidence="1">
    <location>
        <begin position="16"/>
        <end position="38"/>
    </location>
</feature>
<proteinExistence type="predicted"/>
<dbReference type="AlphaFoldDB" id="A0A7C1GUS0"/>
<comment type="caution">
    <text evidence="2">The sequence shown here is derived from an EMBL/GenBank/DDBJ whole genome shotgun (WGS) entry which is preliminary data.</text>
</comment>
<evidence type="ECO:0000313" key="2">
    <source>
        <dbReference type="EMBL" id="HDP78920.1"/>
    </source>
</evidence>
<feature type="transmembrane region" description="Helical" evidence="1">
    <location>
        <begin position="249"/>
        <end position="266"/>
    </location>
</feature>
<evidence type="ECO:0008006" key="3">
    <source>
        <dbReference type="Google" id="ProtNLM"/>
    </source>
</evidence>
<organism evidence="2">
    <name type="scientific">Mesotoga infera</name>
    <dbReference type="NCBI Taxonomy" id="1236046"/>
    <lineage>
        <taxon>Bacteria</taxon>
        <taxon>Thermotogati</taxon>
        <taxon>Thermotogota</taxon>
        <taxon>Thermotogae</taxon>
        <taxon>Kosmotogales</taxon>
        <taxon>Kosmotogaceae</taxon>
        <taxon>Mesotoga</taxon>
    </lineage>
</organism>